<sequence>MTFAELAARAVEQEKLGSYGVAAQLWISANKHARKTENKEWAANRAIYCNRRYATQYREAA</sequence>
<gene>
    <name evidence="1" type="ORF">HU668_18125</name>
</gene>
<reference evidence="1 2" key="1">
    <citation type="submission" date="2020-05" db="EMBL/GenBank/DDBJ databases">
        <title>Whole Genome Sequences of Enterobacteriales Associated with the International Space Station.</title>
        <authorList>
            <person name="Bharadwaj A."/>
            <person name="Daudu R."/>
            <person name="Singh N."/>
            <person name="Wood J."/>
            <person name="Debieu M."/>
            <person name="Mason C."/>
            <person name="Wang C."/>
            <person name="Venkateswaran K."/>
        </authorList>
    </citation>
    <scope>NUCLEOTIDE SEQUENCE [LARGE SCALE GENOMIC DNA]</scope>
    <source>
        <strain evidence="1 2">IF5SW-B1</strain>
    </source>
</reference>
<dbReference type="Proteomes" id="UP000566985">
    <property type="component" value="Unassembled WGS sequence"/>
</dbReference>
<dbReference type="GeneID" id="57347001"/>
<organism evidence="1 2">
    <name type="scientific">Pantoea brenneri</name>
    <dbReference type="NCBI Taxonomy" id="472694"/>
    <lineage>
        <taxon>Bacteria</taxon>
        <taxon>Pseudomonadati</taxon>
        <taxon>Pseudomonadota</taxon>
        <taxon>Gammaproteobacteria</taxon>
        <taxon>Enterobacterales</taxon>
        <taxon>Erwiniaceae</taxon>
        <taxon>Pantoea</taxon>
    </lineage>
</organism>
<protein>
    <submittedName>
        <fullName evidence="1">ANR family transcriptional regulator</fullName>
    </submittedName>
</protein>
<dbReference type="RefSeq" id="WP_069729525.1">
    <property type="nucleotide sequence ID" value="NZ_JABWPE010000025.1"/>
</dbReference>
<evidence type="ECO:0000313" key="2">
    <source>
        <dbReference type="Proteomes" id="UP000566985"/>
    </source>
</evidence>
<proteinExistence type="predicted"/>
<dbReference type="AlphaFoldDB" id="A0A7Y6NH64"/>
<evidence type="ECO:0000313" key="1">
    <source>
        <dbReference type="EMBL" id="NUY98376.1"/>
    </source>
</evidence>
<comment type="caution">
    <text evidence="1">The sequence shown here is derived from an EMBL/GenBank/DDBJ whole genome shotgun (WGS) entry which is preliminary data.</text>
</comment>
<accession>A0A7Y6NH64</accession>
<dbReference type="InterPro" id="IPR047666">
    <property type="entry name" value="ANR_neg_reg"/>
</dbReference>
<dbReference type="EMBL" id="JABWPM010000025">
    <property type="protein sequence ID" value="NUY98376.1"/>
    <property type="molecule type" value="Genomic_DNA"/>
</dbReference>
<dbReference type="NCBIfam" id="NF033650">
    <property type="entry name" value="ANR_neg_reg"/>
    <property type="match status" value="1"/>
</dbReference>
<name>A0A7Y6NH64_9GAMM</name>